<keyword evidence="3 8" id="KW-0479">Metal-binding</keyword>
<evidence type="ECO:0000256" key="4">
    <source>
        <dbReference type="ARBA" id="ARBA00022741"/>
    </source>
</evidence>
<dbReference type="GO" id="GO:0061603">
    <property type="term" value="F:molybdenum cofactor guanylyltransferase activity"/>
    <property type="evidence" value="ECO:0007669"/>
    <property type="project" value="UniProtKB-EC"/>
</dbReference>
<feature type="binding site" evidence="8">
    <location>
        <position position="103"/>
    </location>
    <ligand>
        <name>Mg(2+)</name>
        <dbReference type="ChEBI" id="CHEBI:18420"/>
    </ligand>
</feature>
<feature type="binding site" evidence="8">
    <location>
        <position position="103"/>
    </location>
    <ligand>
        <name>GTP</name>
        <dbReference type="ChEBI" id="CHEBI:37565"/>
    </ligand>
</feature>
<evidence type="ECO:0000256" key="6">
    <source>
        <dbReference type="ARBA" id="ARBA00023134"/>
    </source>
</evidence>
<comment type="function">
    <text evidence="8">Transfers a GMP moiety from GTP to Mo-molybdopterin (Mo-MPT) cofactor (Moco or molybdenum cofactor) to form Mo-molybdopterin guanine dinucleotide (Mo-MGD) cofactor.</text>
</comment>
<dbReference type="Proteomes" id="UP000236286">
    <property type="component" value="Unassembled WGS sequence"/>
</dbReference>
<comment type="catalytic activity">
    <reaction evidence="8">
        <text>Mo-molybdopterin + GTP + H(+) = Mo-molybdopterin guanine dinucleotide + diphosphate</text>
        <dbReference type="Rhea" id="RHEA:34243"/>
        <dbReference type="ChEBI" id="CHEBI:15378"/>
        <dbReference type="ChEBI" id="CHEBI:33019"/>
        <dbReference type="ChEBI" id="CHEBI:37565"/>
        <dbReference type="ChEBI" id="CHEBI:71302"/>
        <dbReference type="ChEBI" id="CHEBI:71310"/>
        <dbReference type="EC" id="2.7.7.77"/>
    </reaction>
</comment>
<keyword evidence="4 8" id="KW-0547">Nucleotide-binding</keyword>
<feature type="domain" description="MobA-like NTP transferase" evidence="9">
    <location>
        <begin position="6"/>
        <end position="162"/>
    </location>
</feature>
<organism evidence="10 11">
    <name type="scientific">Methylocella silvestris</name>
    <dbReference type="NCBI Taxonomy" id="199596"/>
    <lineage>
        <taxon>Bacteria</taxon>
        <taxon>Pseudomonadati</taxon>
        <taxon>Pseudomonadota</taxon>
        <taxon>Alphaproteobacteria</taxon>
        <taxon>Hyphomicrobiales</taxon>
        <taxon>Beijerinckiaceae</taxon>
        <taxon>Methylocella</taxon>
    </lineage>
</organism>
<evidence type="ECO:0000256" key="1">
    <source>
        <dbReference type="ARBA" id="ARBA00022490"/>
    </source>
</evidence>
<keyword evidence="6 8" id="KW-0342">GTP-binding</keyword>
<reference evidence="10 11" key="1">
    <citation type="submission" date="2017-10" db="EMBL/GenBank/DDBJ databases">
        <title>Genome announcement of Methylocella silvestris TVC from permafrost.</title>
        <authorList>
            <person name="Wang J."/>
            <person name="Geng K."/>
            <person name="Ul-Haque F."/>
            <person name="Crombie A.T."/>
            <person name="Street L.E."/>
            <person name="Wookey P.A."/>
            <person name="Murrell J.C."/>
            <person name="Pratscher J."/>
        </authorList>
    </citation>
    <scope>NUCLEOTIDE SEQUENCE [LARGE SCALE GENOMIC DNA]</scope>
    <source>
        <strain evidence="10 11">TVC</strain>
    </source>
</reference>
<gene>
    <name evidence="8" type="primary">mobA</name>
    <name evidence="10" type="ORF">CR492_10245</name>
</gene>
<keyword evidence="5 8" id="KW-0460">Magnesium</keyword>
<dbReference type="InterPro" id="IPR025877">
    <property type="entry name" value="MobA-like_NTP_Trfase"/>
</dbReference>
<keyword evidence="2 8" id="KW-0808">Transferase</keyword>
<dbReference type="GO" id="GO:0005737">
    <property type="term" value="C:cytoplasm"/>
    <property type="evidence" value="ECO:0007669"/>
    <property type="project" value="UniProtKB-SubCell"/>
</dbReference>
<evidence type="ECO:0000313" key="10">
    <source>
        <dbReference type="EMBL" id="PNG25969.1"/>
    </source>
</evidence>
<feature type="binding site" evidence="8">
    <location>
        <begin position="9"/>
        <end position="11"/>
    </location>
    <ligand>
        <name>GTP</name>
        <dbReference type="ChEBI" id="CHEBI:37565"/>
    </ligand>
</feature>
<dbReference type="GO" id="GO:0005525">
    <property type="term" value="F:GTP binding"/>
    <property type="evidence" value="ECO:0007669"/>
    <property type="project" value="UniProtKB-UniRule"/>
</dbReference>
<proteinExistence type="inferred from homology"/>
<keyword evidence="1 8" id="KW-0963">Cytoplasm</keyword>
<evidence type="ECO:0000256" key="5">
    <source>
        <dbReference type="ARBA" id="ARBA00022842"/>
    </source>
</evidence>
<dbReference type="Pfam" id="PF12804">
    <property type="entry name" value="NTP_transf_3"/>
    <property type="match status" value="1"/>
</dbReference>
<dbReference type="PANTHER" id="PTHR19136:SF81">
    <property type="entry name" value="MOLYBDENUM COFACTOR GUANYLYLTRANSFERASE"/>
    <property type="match status" value="1"/>
</dbReference>
<protein>
    <recommendedName>
        <fullName evidence="8">Molybdenum cofactor guanylyltransferase</fullName>
        <shortName evidence="8">MoCo guanylyltransferase</shortName>
        <ecNumber evidence="8">2.7.7.77</ecNumber>
    </recommendedName>
    <alternativeName>
        <fullName evidence="8">GTP:molybdopterin guanylyltransferase</fullName>
    </alternativeName>
    <alternativeName>
        <fullName evidence="8">Mo-MPT guanylyltransferase</fullName>
    </alternativeName>
    <alternativeName>
        <fullName evidence="8">Molybdopterin guanylyltransferase</fullName>
    </alternativeName>
    <alternativeName>
        <fullName evidence="8">Molybdopterin-guanine dinucleotide synthase</fullName>
        <shortName evidence="8">MGD synthase</shortName>
    </alternativeName>
</protein>
<dbReference type="EMBL" id="PDZR01000010">
    <property type="protein sequence ID" value="PNG25969.1"/>
    <property type="molecule type" value="Genomic_DNA"/>
</dbReference>
<dbReference type="AlphaFoldDB" id="A0A2J7TGU0"/>
<evidence type="ECO:0000313" key="11">
    <source>
        <dbReference type="Proteomes" id="UP000236286"/>
    </source>
</evidence>
<dbReference type="PANTHER" id="PTHR19136">
    <property type="entry name" value="MOLYBDENUM COFACTOR GUANYLYLTRANSFERASE"/>
    <property type="match status" value="1"/>
</dbReference>
<evidence type="ECO:0000256" key="8">
    <source>
        <dbReference type="HAMAP-Rule" id="MF_00316"/>
    </source>
</evidence>
<dbReference type="HAMAP" id="MF_00316">
    <property type="entry name" value="MobA"/>
    <property type="match status" value="1"/>
</dbReference>
<accession>A0A2J7TGU0</accession>
<sequence>MEKCVGVLLAGGLSRRMGGGDKALQEIAGATILERMIAALSPQCSRLILNANGDPGRLKAFGLPIIADDPPDFKGPLAGVLAGLDWIAENSPEASFALSAPTDAPFLPDDLVARLFAARRAEGAEIACARSGGREHSVIALWPVAIRQELRHALYSEDVRKVGSFLGRYAVAYADWDIEPFDPFFNANTLEDLRVAAEIATRLASSRKIL</sequence>
<feature type="binding site" evidence="8">
    <location>
        <position position="50"/>
    </location>
    <ligand>
        <name>GTP</name>
        <dbReference type="ChEBI" id="CHEBI:37565"/>
    </ligand>
</feature>
<name>A0A2J7TGU0_METSI</name>
<comment type="subunit">
    <text evidence="8">Monomer.</text>
</comment>
<dbReference type="Gene3D" id="3.90.550.10">
    <property type="entry name" value="Spore Coat Polysaccharide Biosynthesis Protein SpsA, Chain A"/>
    <property type="match status" value="1"/>
</dbReference>
<feature type="binding site" evidence="8">
    <location>
        <position position="22"/>
    </location>
    <ligand>
        <name>GTP</name>
        <dbReference type="ChEBI" id="CHEBI:37565"/>
    </ligand>
</feature>
<dbReference type="GO" id="GO:0046872">
    <property type="term" value="F:metal ion binding"/>
    <property type="evidence" value="ECO:0007669"/>
    <property type="project" value="UniProtKB-KW"/>
</dbReference>
<evidence type="ECO:0000259" key="9">
    <source>
        <dbReference type="Pfam" id="PF12804"/>
    </source>
</evidence>
<evidence type="ECO:0000256" key="7">
    <source>
        <dbReference type="ARBA" id="ARBA00023150"/>
    </source>
</evidence>
<comment type="cofactor">
    <cofactor evidence="8">
        <name>Mg(2+)</name>
        <dbReference type="ChEBI" id="CHEBI:18420"/>
    </cofactor>
</comment>
<comment type="subcellular location">
    <subcellularLocation>
        <location evidence="8">Cytoplasm</location>
    </subcellularLocation>
</comment>
<dbReference type="SUPFAM" id="SSF53448">
    <property type="entry name" value="Nucleotide-diphospho-sugar transferases"/>
    <property type="match status" value="1"/>
</dbReference>
<evidence type="ECO:0000256" key="3">
    <source>
        <dbReference type="ARBA" id="ARBA00022723"/>
    </source>
</evidence>
<evidence type="ECO:0000256" key="2">
    <source>
        <dbReference type="ARBA" id="ARBA00022679"/>
    </source>
</evidence>
<dbReference type="InterPro" id="IPR029044">
    <property type="entry name" value="Nucleotide-diphossugar_trans"/>
</dbReference>
<dbReference type="GO" id="GO:1902758">
    <property type="term" value="P:bis(molybdopterin guanine dinucleotide)molybdenum biosynthetic process"/>
    <property type="evidence" value="ECO:0007669"/>
    <property type="project" value="TreeGrafter"/>
</dbReference>
<comment type="domain">
    <text evidence="8">The N-terminal domain determines nucleotide recognition and specific binding, while the C-terminal domain determines the specific binding to the target protein.</text>
</comment>
<dbReference type="CDD" id="cd02503">
    <property type="entry name" value="MobA"/>
    <property type="match status" value="1"/>
</dbReference>
<feature type="binding site" evidence="8">
    <location>
        <position position="68"/>
    </location>
    <ligand>
        <name>GTP</name>
        <dbReference type="ChEBI" id="CHEBI:37565"/>
    </ligand>
</feature>
<dbReference type="InterPro" id="IPR013482">
    <property type="entry name" value="Molybde_CF_guanTrfase"/>
</dbReference>
<keyword evidence="10" id="KW-0548">Nucleotidyltransferase</keyword>
<comment type="caution">
    <text evidence="10">The sequence shown here is derived from an EMBL/GenBank/DDBJ whole genome shotgun (WGS) entry which is preliminary data.</text>
</comment>
<keyword evidence="7 8" id="KW-0501">Molybdenum cofactor biosynthesis</keyword>
<dbReference type="RefSeq" id="WP_102843654.1">
    <property type="nucleotide sequence ID" value="NZ_PDZR01000010.1"/>
</dbReference>
<dbReference type="OrthoDB" id="9788394at2"/>
<comment type="similarity">
    <text evidence="8">Belongs to the MobA family.</text>
</comment>
<dbReference type="EC" id="2.7.7.77" evidence="8"/>
<dbReference type="NCBIfam" id="TIGR02665">
    <property type="entry name" value="molyb_mobA"/>
    <property type="match status" value="1"/>
</dbReference>